<organism evidence="4">
    <name type="scientific">marine sediment metagenome</name>
    <dbReference type="NCBI Taxonomy" id="412755"/>
    <lineage>
        <taxon>unclassified sequences</taxon>
        <taxon>metagenomes</taxon>
        <taxon>ecological metagenomes</taxon>
    </lineage>
</organism>
<accession>X1SX36</accession>
<dbReference type="AlphaFoldDB" id="X1SX36"/>
<dbReference type="PANTHER" id="PTHR43333">
    <property type="entry name" value="2-HACID_DH_C DOMAIN-CONTAINING PROTEIN"/>
    <property type="match status" value="1"/>
</dbReference>
<evidence type="ECO:0000259" key="3">
    <source>
        <dbReference type="Pfam" id="PF02826"/>
    </source>
</evidence>
<feature type="non-terminal residue" evidence="4">
    <location>
        <position position="276"/>
    </location>
</feature>
<dbReference type="InterPro" id="IPR006140">
    <property type="entry name" value="D-isomer_DH_NAD-bd"/>
</dbReference>
<dbReference type="EMBL" id="BARW01009706">
    <property type="protein sequence ID" value="GAI83711.1"/>
    <property type="molecule type" value="Genomic_DNA"/>
</dbReference>
<dbReference type="SUPFAM" id="SSF52283">
    <property type="entry name" value="Formate/glycerate dehydrogenase catalytic domain-like"/>
    <property type="match status" value="1"/>
</dbReference>
<dbReference type="GO" id="GO:0051287">
    <property type="term" value="F:NAD binding"/>
    <property type="evidence" value="ECO:0007669"/>
    <property type="project" value="InterPro"/>
</dbReference>
<keyword evidence="1" id="KW-0560">Oxidoreductase</keyword>
<dbReference type="CDD" id="cd05300">
    <property type="entry name" value="2-Hacid_dh_1"/>
    <property type="match status" value="1"/>
</dbReference>
<dbReference type="SUPFAM" id="SSF51735">
    <property type="entry name" value="NAD(P)-binding Rossmann-fold domains"/>
    <property type="match status" value="1"/>
</dbReference>
<dbReference type="Gene3D" id="3.40.50.720">
    <property type="entry name" value="NAD(P)-binding Rossmann-like Domain"/>
    <property type="match status" value="2"/>
</dbReference>
<gene>
    <name evidence="4" type="ORF">S12H4_19410</name>
</gene>
<name>X1SX36_9ZZZZ</name>
<dbReference type="InterPro" id="IPR036291">
    <property type="entry name" value="NAD(P)-bd_dom_sf"/>
</dbReference>
<evidence type="ECO:0000256" key="2">
    <source>
        <dbReference type="ARBA" id="ARBA00023027"/>
    </source>
</evidence>
<dbReference type="Pfam" id="PF02826">
    <property type="entry name" value="2-Hacid_dh_C"/>
    <property type="match status" value="1"/>
</dbReference>
<keyword evidence="2" id="KW-0520">NAD</keyword>
<evidence type="ECO:0000256" key="1">
    <source>
        <dbReference type="ARBA" id="ARBA00023002"/>
    </source>
</evidence>
<proteinExistence type="predicted"/>
<dbReference type="PANTHER" id="PTHR43333:SF1">
    <property type="entry name" value="D-ISOMER SPECIFIC 2-HYDROXYACID DEHYDROGENASE NAD-BINDING DOMAIN-CONTAINING PROTEIN"/>
    <property type="match status" value="1"/>
</dbReference>
<reference evidence="4" key="1">
    <citation type="journal article" date="2014" name="Front. Microbiol.">
        <title>High frequency of phylogenetically diverse reductive dehalogenase-homologous genes in deep subseafloor sedimentary metagenomes.</title>
        <authorList>
            <person name="Kawai M."/>
            <person name="Futagami T."/>
            <person name="Toyoda A."/>
            <person name="Takaki Y."/>
            <person name="Nishi S."/>
            <person name="Hori S."/>
            <person name="Arai W."/>
            <person name="Tsubouchi T."/>
            <person name="Morono Y."/>
            <person name="Uchiyama I."/>
            <person name="Ito T."/>
            <person name="Fujiyama A."/>
            <person name="Inagaki F."/>
            <person name="Takami H."/>
        </authorList>
    </citation>
    <scope>NUCLEOTIDE SEQUENCE</scope>
    <source>
        <strain evidence="4">Expedition CK06-06</strain>
    </source>
</reference>
<protein>
    <recommendedName>
        <fullName evidence="3">D-isomer specific 2-hydroxyacid dehydrogenase NAD-binding domain-containing protein</fullName>
    </recommendedName>
</protein>
<dbReference type="GO" id="GO:0016491">
    <property type="term" value="F:oxidoreductase activity"/>
    <property type="evidence" value="ECO:0007669"/>
    <property type="project" value="UniProtKB-KW"/>
</dbReference>
<sequence length="276" mass="30769">MNSQKLTILVNNVKATDYVQHLIQQVRAIAPHAYIVTNEDLKTDPWLIGRIEIVFGSLDRNLFPQAHHLKWLQATGAGMEWAQHPQIMSHPVILTNVHIHAVQISEHLFGMLLMLTRRLHSAYRQQLERVWQRDTLLSDLEIIAGKTLCVVGLGSIGRRCAMLGKAHEMRVIGVRNHPQATPYVERVYGPGKIREALSQADVVIVVLPSTPHTHNLIGHREFTAMPKGVFFLNGGRGQTVHTDALVEALGNGTVKGAGLDVVDPEPLPSNHPLWKM</sequence>
<comment type="caution">
    <text evidence="4">The sequence shown here is derived from an EMBL/GenBank/DDBJ whole genome shotgun (WGS) entry which is preliminary data.</text>
</comment>
<feature type="domain" description="D-isomer specific 2-hydroxyacid dehydrogenase NAD-binding" evidence="3">
    <location>
        <begin position="109"/>
        <end position="276"/>
    </location>
</feature>
<evidence type="ECO:0000313" key="4">
    <source>
        <dbReference type="EMBL" id="GAI83711.1"/>
    </source>
</evidence>